<name>A0ABW3I473_9FLAO</name>
<evidence type="ECO:0000256" key="1">
    <source>
        <dbReference type="ARBA" id="ARBA00004442"/>
    </source>
</evidence>
<keyword evidence="5" id="KW-0732">Signal</keyword>
<feature type="domain" description="OmpA-like" evidence="6">
    <location>
        <begin position="16"/>
        <end position="136"/>
    </location>
</feature>
<comment type="subcellular location">
    <subcellularLocation>
        <location evidence="1">Cell outer membrane</location>
    </subcellularLocation>
</comment>
<dbReference type="Proteomes" id="UP001596997">
    <property type="component" value="Unassembled WGS sequence"/>
</dbReference>
<dbReference type="PANTHER" id="PTHR30329:SF21">
    <property type="entry name" value="LIPOPROTEIN YIAD-RELATED"/>
    <property type="match status" value="1"/>
</dbReference>
<dbReference type="Gene3D" id="3.30.1330.60">
    <property type="entry name" value="OmpA-like domain"/>
    <property type="match status" value="2"/>
</dbReference>
<evidence type="ECO:0000313" key="7">
    <source>
        <dbReference type="EMBL" id="MFD0964679.1"/>
    </source>
</evidence>
<dbReference type="SUPFAM" id="SSF103088">
    <property type="entry name" value="OmpA-like"/>
    <property type="match status" value="2"/>
</dbReference>
<evidence type="ECO:0000313" key="8">
    <source>
        <dbReference type="Proteomes" id="UP001596997"/>
    </source>
</evidence>
<feature type="domain" description="OmpA-like" evidence="6">
    <location>
        <begin position="154"/>
        <end position="273"/>
    </location>
</feature>
<protein>
    <submittedName>
        <fullName evidence="7">OmpA family protein</fullName>
    </submittedName>
</protein>
<feature type="chain" id="PRO_5046165055" evidence="5">
    <location>
        <begin position="19"/>
        <end position="282"/>
    </location>
</feature>
<evidence type="ECO:0000256" key="3">
    <source>
        <dbReference type="ARBA" id="ARBA00023237"/>
    </source>
</evidence>
<dbReference type="RefSeq" id="WP_377716219.1">
    <property type="nucleotide sequence ID" value="NZ_JBHTJM010000009.1"/>
</dbReference>
<evidence type="ECO:0000259" key="6">
    <source>
        <dbReference type="PROSITE" id="PS51123"/>
    </source>
</evidence>
<reference evidence="8" key="1">
    <citation type="journal article" date="2019" name="Int. J. Syst. Evol. Microbiol.">
        <title>The Global Catalogue of Microorganisms (GCM) 10K type strain sequencing project: providing services to taxonomists for standard genome sequencing and annotation.</title>
        <authorList>
            <consortium name="The Broad Institute Genomics Platform"/>
            <consortium name="The Broad Institute Genome Sequencing Center for Infectious Disease"/>
            <person name="Wu L."/>
            <person name="Ma J."/>
        </authorList>
    </citation>
    <scope>NUCLEOTIDE SEQUENCE [LARGE SCALE GENOMIC DNA]</scope>
    <source>
        <strain evidence="8">CCUG 62114</strain>
    </source>
</reference>
<organism evidence="7 8">
    <name type="scientific">Pseudofulvibacter geojedonensis</name>
    <dbReference type="NCBI Taxonomy" id="1123758"/>
    <lineage>
        <taxon>Bacteria</taxon>
        <taxon>Pseudomonadati</taxon>
        <taxon>Bacteroidota</taxon>
        <taxon>Flavobacteriia</taxon>
        <taxon>Flavobacteriales</taxon>
        <taxon>Flavobacteriaceae</taxon>
        <taxon>Pseudofulvibacter</taxon>
    </lineage>
</organism>
<evidence type="ECO:0000256" key="4">
    <source>
        <dbReference type="PROSITE-ProRule" id="PRU00473"/>
    </source>
</evidence>
<dbReference type="InterPro" id="IPR006664">
    <property type="entry name" value="OMP_bac"/>
</dbReference>
<keyword evidence="8" id="KW-1185">Reference proteome</keyword>
<feature type="signal peptide" evidence="5">
    <location>
        <begin position="1"/>
        <end position="18"/>
    </location>
</feature>
<dbReference type="InterPro" id="IPR050330">
    <property type="entry name" value="Bact_OuterMem_StrucFunc"/>
</dbReference>
<sequence length="282" mass="33105">MKHFYVCLFLLVSSISLAQKQHRDINVYFDTAIYTLNDKEKSALKNFIENLGQEKIIEITMYGYTDDRGSDEYNMNLSIKRAKHVKNELIRLGVNESLFKIVKGKGEVVIRKFDEVETDIIRGLNRKVTVDIKTIIPKPKVNETLIQNKLVEPFNIGDRFVLENIHFQEGYAWITEKSFPHLRKLAQILTDNPELYIEIQGHVCCTRYGRDAIDRKTKKQNLSHTRAKAVYSYLRRKGIAKDRMRYKGMRRTVPLGKGAEYDRRVEIIIKNIVKNRRYKANY</sequence>
<accession>A0ABW3I473</accession>
<dbReference type="PROSITE" id="PS51123">
    <property type="entry name" value="OMPA_2"/>
    <property type="match status" value="2"/>
</dbReference>
<dbReference type="InterPro" id="IPR006665">
    <property type="entry name" value="OmpA-like"/>
</dbReference>
<comment type="caution">
    <text evidence="7">The sequence shown here is derived from an EMBL/GenBank/DDBJ whole genome shotgun (WGS) entry which is preliminary data.</text>
</comment>
<dbReference type="PANTHER" id="PTHR30329">
    <property type="entry name" value="STATOR ELEMENT OF FLAGELLAR MOTOR COMPLEX"/>
    <property type="match status" value="1"/>
</dbReference>
<proteinExistence type="predicted"/>
<dbReference type="PRINTS" id="PR01021">
    <property type="entry name" value="OMPADOMAIN"/>
</dbReference>
<keyword evidence="2 4" id="KW-0472">Membrane</keyword>
<dbReference type="InterPro" id="IPR036737">
    <property type="entry name" value="OmpA-like_sf"/>
</dbReference>
<dbReference type="Pfam" id="PF00691">
    <property type="entry name" value="OmpA"/>
    <property type="match status" value="2"/>
</dbReference>
<evidence type="ECO:0000256" key="2">
    <source>
        <dbReference type="ARBA" id="ARBA00023136"/>
    </source>
</evidence>
<keyword evidence="3" id="KW-0998">Cell outer membrane</keyword>
<dbReference type="CDD" id="cd07185">
    <property type="entry name" value="OmpA_C-like"/>
    <property type="match status" value="2"/>
</dbReference>
<gene>
    <name evidence="7" type="ORF">ACFQ1O_11750</name>
</gene>
<evidence type="ECO:0000256" key="5">
    <source>
        <dbReference type="SAM" id="SignalP"/>
    </source>
</evidence>
<dbReference type="EMBL" id="JBHTJM010000009">
    <property type="protein sequence ID" value="MFD0964679.1"/>
    <property type="molecule type" value="Genomic_DNA"/>
</dbReference>